<dbReference type="AlphaFoldDB" id="B3T7G8"/>
<dbReference type="Pfam" id="PF03458">
    <property type="entry name" value="Gly_transporter"/>
    <property type="match status" value="1"/>
</dbReference>
<accession>B3T7G8</accession>
<reference evidence="3" key="1">
    <citation type="journal article" date="2008" name="ISME J.">
        <title>Genomic patterns of recombination, clonal divergence and environment in marine microbial populations.</title>
        <authorList>
            <person name="Konstantinidis K.T."/>
            <person name="Delong E.F."/>
        </authorList>
    </citation>
    <scope>NUCLEOTIDE SEQUENCE</scope>
</reference>
<name>B3T7G8_9ARCH</name>
<dbReference type="EMBL" id="EU016631">
    <property type="protein sequence ID" value="ABZ08527.1"/>
    <property type="molecule type" value="Genomic_DNA"/>
</dbReference>
<organism evidence="3">
    <name type="scientific">uncultured marine crenarchaeote HF4000_APKG3E18</name>
    <dbReference type="NCBI Taxonomy" id="455585"/>
    <lineage>
        <taxon>Archaea</taxon>
        <taxon>Nitrososphaerota</taxon>
        <taxon>Nitrososphaeria</taxon>
        <taxon>Nitrosopumilales</taxon>
        <taxon>environmental samples</taxon>
    </lineage>
</organism>
<evidence type="ECO:0000256" key="1">
    <source>
        <dbReference type="SAM" id="Phobius"/>
    </source>
</evidence>
<keyword evidence="1" id="KW-0472">Membrane</keyword>
<evidence type="ECO:0000259" key="2">
    <source>
        <dbReference type="Pfam" id="PF03458"/>
    </source>
</evidence>
<protein>
    <submittedName>
        <fullName evidence="3">Putative UPF0126 domain protein</fullName>
    </submittedName>
</protein>
<gene>
    <name evidence="3" type="ORF">ALOHA_HF4000APKG3E18ctg3g1</name>
</gene>
<proteinExistence type="predicted"/>
<keyword evidence="1" id="KW-1133">Transmembrane helix</keyword>
<dbReference type="InterPro" id="IPR005115">
    <property type="entry name" value="Gly_transporter"/>
</dbReference>
<keyword evidence="1" id="KW-0812">Transmembrane</keyword>
<feature type="domain" description="Glycine transporter" evidence="2">
    <location>
        <begin position="1"/>
        <end position="57"/>
    </location>
</feature>
<evidence type="ECO:0000313" key="3">
    <source>
        <dbReference type="EMBL" id="ABZ08527.1"/>
    </source>
</evidence>
<sequence length="59" mass="6142">MFTVIGAAFAYHIYGVGLLIIILAGIVTTVSGGILLENIVNQTPLVLVEENMLVAVVSA</sequence>
<feature type="transmembrane region" description="Helical" evidence="1">
    <location>
        <begin position="12"/>
        <end position="36"/>
    </location>
</feature>